<sequence>MEFFCRSIIRRVWIHLGVRTLDELIVSVIPYARISMICHSQ</sequence>
<proteinExistence type="predicted"/>
<protein>
    <submittedName>
        <fullName evidence="1">Uncharacterized protein</fullName>
    </submittedName>
</protein>
<dbReference type="AlphaFoldDB" id="A0A0A8YS78"/>
<evidence type="ECO:0000313" key="1">
    <source>
        <dbReference type="EMBL" id="JAD29291.1"/>
    </source>
</evidence>
<accession>A0A0A8YS78</accession>
<reference evidence="1" key="2">
    <citation type="journal article" date="2015" name="Data Brief">
        <title>Shoot transcriptome of the giant reed, Arundo donax.</title>
        <authorList>
            <person name="Barrero R.A."/>
            <person name="Guerrero F.D."/>
            <person name="Moolhuijzen P."/>
            <person name="Goolsby J.A."/>
            <person name="Tidwell J."/>
            <person name="Bellgard S.E."/>
            <person name="Bellgard M.I."/>
        </authorList>
    </citation>
    <scope>NUCLEOTIDE SEQUENCE</scope>
    <source>
        <tissue evidence="1">Shoot tissue taken approximately 20 cm above the soil surface</tissue>
    </source>
</reference>
<dbReference type="EMBL" id="GBRH01268604">
    <property type="protein sequence ID" value="JAD29291.1"/>
    <property type="molecule type" value="Transcribed_RNA"/>
</dbReference>
<reference evidence="1" key="1">
    <citation type="submission" date="2014-09" db="EMBL/GenBank/DDBJ databases">
        <authorList>
            <person name="Magalhaes I.L.F."/>
            <person name="Oliveira U."/>
            <person name="Santos F.R."/>
            <person name="Vidigal T.H.D.A."/>
            <person name="Brescovit A.D."/>
            <person name="Santos A.J."/>
        </authorList>
    </citation>
    <scope>NUCLEOTIDE SEQUENCE</scope>
    <source>
        <tissue evidence="1">Shoot tissue taken approximately 20 cm above the soil surface</tissue>
    </source>
</reference>
<organism evidence="1">
    <name type="scientific">Arundo donax</name>
    <name type="common">Giant reed</name>
    <name type="synonym">Donax arundinaceus</name>
    <dbReference type="NCBI Taxonomy" id="35708"/>
    <lineage>
        <taxon>Eukaryota</taxon>
        <taxon>Viridiplantae</taxon>
        <taxon>Streptophyta</taxon>
        <taxon>Embryophyta</taxon>
        <taxon>Tracheophyta</taxon>
        <taxon>Spermatophyta</taxon>
        <taxon>Magnoliopsida</taxon>
        <taxon>Liliopsida</taxon>
        <taxon>Poales</taxon>
        <taxon>Poaceae</taxon>
        <taxon>PACMAD clade</taxon>
        <taxon>Arundinoideae</taxon>
        <taxon>Arundineae</taxon>
        <taxon>Arundo</taxon>
    </lineage>
</organism>
<name>A0A0A8YS78_ARUDO</name>